<reference evidence="1 2" key="1">
    <citation type="submission" date="2015-06" db="EMBL/GenBank/DDBJ databases">
        <title>Genome sequence of Pseudoalteromonas peptidolytica.</title>
        <authorList>
            <person name="Xie B.-B."/>
            <person name="Rong J.-C."/>
            <person name="Qin Q.-L."/>
            <person name="Zhang Y.-Z."/>
        </authorList>
    </citation>
    <scope>NUCLEOTIDE SEQUENCE [LARGE SCALE GENOMIC DNA]</scope>
    <source>
        <strain evidence="1 2">F12-50-A1</strain>
    </source>
</reference>
<dbReference type="PANTHER" id="PTHR43737">
    <property type="entry name" value="BLL7424 PROTEIN"/>
    <property type="match status" value="1"/>
</dbReference>
<keyword evidence="2" id="KW-1185">Reference proteome</keyword>
<evidence type="ECO:0000313" key="1">
    <source>
        <dbReference type="EMBL" id="MBE0347677.1"/>
    </source>
</evidence>
<sequence>MLTLSATGCGGAQETEVAQANQQLIDNIEITEPSQPIAVDNVFATPQSTASFLHQTTFGATPQQLNTLVGTSASKWFIDQIALKPSLKMNSVAKYTPEDGGFNTLFVESTSIGFWQDAITGEDQLRQRVAFALSEILVVSNAGGDELTDIPAAVARFQDILIEHAFGNYRELLQAVTYSPAMGTYLTYLGNQKGDEQTGRMPDENYAREILQLFTLGLVELNPDGSEKRDSNDQAIELYTNKDITGLARVFTGLVLDESGAEQAAQEEYALPMVGDPELHSTKAKSFLGYTIAAGTDVNQSITLALDHIFSHPNVGPFVVKQLIQRLVTSNPSPGYVARAVESFDSGSYVLPDGTKVGASQRGDLTATIAAIIFDKEARSEKTARSGKLREPILRFTQWARAFEVKNITPEYQEPLWDTRSANALNQHPYRSSSVFNFFRPGYSAPGTLISQNQLVAPEFQITNASSIPGYINFMTYYIFGYQQDVDVADLQADYDAENIPLDARQAVYSFLADYEYELTLADDPKALLAHLNLLLSADQLTEHTVNKITQILETLPMEEPQDSLIRVQWAILLVMTSADYLIQK</sequence>
<dbReference type="EMBL" id="AQHF01000026">
    <property type="protein sequence ID" value="MBE0347677.1"/>
    <property type="molecule type" value="Genomic_DNA"/>
</dbReference>
<accession>A0A8I0MX95</accession>
<dbReference type="PANTHER" id="PTHR43737:SF1">
    <property type="entry name" value="DUF1501 DOMAIN-CONTAINING PROTEIN"/>
    <property type="match status" value="1"/>
</dbReference>
<dbReference type="AlphaFoldDB" id="A0A8I0MX95"/>
<dbReference type="InterPro" id="IPR014917">
    <property type="entry name" value="DUF1800"/>
</dbReference>
<organism evidence="1 2">
    <name type="scientific">Pseudoalteromonas peptidolytica F12-50-A1</name>
    <dbReference type="NCBI Taxonomy" id="1315280"/>
    <lineage>
        <taxon>Bacteria</taxon>
        <taxon>Pseudomonadati</taxon>
        <taxon>Pseudomonadota</taxon>
        <taxon>Gammaproteobacteria</taxon>
        <taxon>Alteromonadales</taxon>
        <taxon>Pseudoalteromonadaceae</taxon>
        <taxon>Pseudoalteromonas</taxon>
    </lineage>
</organism>
<evidence type="ECO:0008006" key="3">
    <source>
        <dbReference type="Google" id="ProtNLM"/>
    </source>
</evidence>
<gene>
    <name evidence="1" type="ORF">PPEP_a2190</name>
</gene>
<name>A0A8I0MX95_9GAMM</name>
<proteinExistence type="predicted"/>
<dbReference type="Pfam" id="PF08811">
    <property type="entry name" value="DUF1800"/>
    <property type="match status" value="1"/>
</dbReference>
<evidence type="ECO:0000313" key="2">
    <source>
        <dbReference type="Proteomes" id="UP000660708"/>
    </source>
</evidence>
<protein>
    <recommendedName>
        <fullName evidence="3">DUF1800 domain-containing protein</fullName>
    </recommendedName>
</protein>
<dbReference type="Proteomes" id="UP000660708">
    <property type="component" value="Unassembled WGS sequence"/>
</dbReference>
<comment type="caution">
    <text evidence="1">The sequence shown here is derived from an EMBL/GenBank/DDBJ whole genome shotgun (WGS) entry which is preliminary data.</text>
</comment>